<feature type="region of interest" description="Disordered" evidence="7">
    <location>
        <begin position="169"/>
        <end position="191"/>
    </location>
</feature>
<dbReference type="Proteomes" id="UP001501490">
    <property type="component" value="Unassembled WGS sequence"/>
</dbReference>
<keyword evidence="3" id="KW-1003">Cell membrane</keyword>
<feature type="transmembrane region" description="Helical" evidence="8">
    <location>
        <begin position="108"/>
        <end position="124"/>
    </location>
</feature>
<keyword evidence="5 8" id="KW-1133">Transmembrane helix</keyword>
<dbReference type="InterPro" id="IPR032808">
    <property type="entry name" value="DoxX"/>
</dbReference>
<comment type="subcellular location">
    <subcellularLocation>
        <location evidence="1">Cell membrane</location>
        <topology evidence="1">Multi-pass membrane protein</topology>
    </subcellularLocation>
</comment>
<dbReference type="Pfam" id="PF07681">
    <property type="entry name" value="DoxX"/>
    <property type="match status" value="1"/>
</dbReference>
<evidence type="ECO:0000256" key="7">
    <source>
        <dbReference type="SAM" id="MobiDB-lite"/>
    </source>
</evidence>
<evidence type="ECO:0000313" key="9">
    <source>
        <dbReference type="EMBL" id="GAA3644119.1"/>
    </source>
</evidence>
<dbReference type="PANTHER" id="PTHR33452:SF1">
    <property type="entry name" value="INNER MEMBRANE PROTEIN YPHA-RELATED"/>
    <property type="match status" value="1"/>
</dbReference>
<evidence type="ECO:0000256" key="2">
    <source>
        <dbReference type="ARBA" id="ARBA00006679"/>
    </source>
</evidence>
<evidence type="ECO:0000256" key="8">
    <source>
        <dbReference type="SAM" id="Phobius"/>
    </source>
</evidence>
<evidence type="ECO:0000313" key="10">
    <source>
        <dbReference type="Proteomes" id="UP001501490"/>
    </source>
</evidence>
<dbReference type="RefSeq" id="WP_344810172.1">
    <property type="nucleotide sequence ID" value="NZ_BAABAB010000058.1"/>
</dbReference>
<evidence type="ECO:0000256" key="1">
    <source>
        <dbReference type="ARBA" id="ARBA00004651"/>
    </source>
</evidence>
<keyword evidence="4 8" id="KW-0812">Transmembrane</keyword>
<accession>A0ABP7B0B2</accession>
<evidence type="ECO:0000256" key="4">
    <source>
        <dbReference type="ARBA" id="ARBA00022692"/>
    </source>
</evidence>
<protein>
    <submittedName>
        <fullName evidence="9">DoxX family membrane protein</fullName>
    </submittedName>
</protein>
<reference evidence="10" key="1">
    <citation type="journal article" date="2019" name="Int. J. Syst. Evol. Microbiol.">
        <title>The Global Catalogue of Microorganisms (GCM) 10K type strain sequencing project: providing services to taxonomists for standard genome sequencing and annotation.</title>
        <authorList>
            <consortium name="The Broad Institute Genomics Platform"/>
            <consortium name="The Broad Institute Genome Sequencing Center for Infectious Disease"/>
            <person name="Wu L."/>
            <person name="Ma J."/>
        </authorList>
    </citation>
    <scope>NUCLEOTIDE SEQUENCE [LARGE SCALE GENOMIC DNA]</scope>
    <source>
        <strain evidence="10">JCM 16929</strain>
    </source>
</reference>
<dbReference type="EMBL" id="BAABAB010000058">
    <property type="protein sequence ID" value="GAA3644119.1"/>
    <property type="molecule type" value="Genomic_DNA"/>
</dbReference>
<comment type="similarity">
    <text evidence="2">Belongs to the DoxX family.</text>
</comment>
<feature type="transmembrane region" description="Helical" evidence="8">
    <location>
        <begin position="71"/>
        <end position="96"/>
    </location>
</feature>
<comment type="caution">
    <text evidence="9">The sequence shown here is derived from an EMBL/GenBank/DDBJ whole genome shotgun (WGS) entry which is preliminary data.</text>
</comment>
<evidence type="ECO:0000256" key="6">
    <source>
        <dbReference type="ARBA" id="ARBA00023136"/>
    </source>
</evidence>
<keyword evidence="6 8" id="KW-0472">Membrane</keyword>
<organism evidence="9 10">
    <name type="scientific">Microlunatus ginsengisoli</name>
    <dbReference type="NCBI Taxonomy" id="363863"/>
    <lineage>
        <taxon>Bacteria</taxon>
        <taxon>Bacillati</taxon>
        <taxon>Actinomycetota</taxon>
        <taxon>Actinomycetes</taxon>
        <taxon>Propionibacteriales</taxon>
        <taxon>Propionibacteriaceae</taxon>
        <taxon>Microlunatus</taxon>
    </lineage>
</organism>
<dbReference type="InterPro" id="IPR051907">
    <property type="entry name" value="DoxX-like_oxidoreductase"/>
</dbReference>
<evidence type="ECO:0000256" key="5">
    <source>
        <dbReference type="ARBA" id="ARBA00022989"/>
    </source>
</evidence>
<gene>
    <name evidence="9" type="ORF">GCM10022236_53450</name>
</gene>
<sequence length="191" mass="19088">MTLKGTREDLGVLLFRVGLGGTLAVHGAQKLFGWFGGHGVVGTAGGMDAMGFQPAKASAILAGLGEAGGGALLALGLATPVGGAAAASTMFAAGSVHKPAGFFAMEGGYEYNLILGLGAAALAIRGPGRYSIDRLLGDRLNRPWLAAVALMGCGAASAVVVTRRQKALAARETPTAPHQPAQGERAEAHGD</sequence>
<evidence type="ECO:0000256" key="3">
    <source>
        <dbReference type="ARBA" id="ARBA00022475"/>
    </source>
</evidence>
<proteinExistence type="inferred from homology"/>
<name>A0ABP7B0B2_9ACTN</name>
<dbReference type="PANTHER" id="PTHR33452">
    <property type="entry name" value="OXIDOREDUCTASE CATD-RELATED"/>
    <property type="match status" value="1"/>
</dbReference>
<keyword evidence="10" id="KW-1185">Reference proteome</keyword>
<feature type="transmembrane region" description="Helical" evidence="8">
    <location>
        <begin position="144"/>
        <end position="162"/>
    </location>
</feature>